<dbReference type="InterPro" id="IPR011990">
    <property type="entry name" value="TPR-like_helical_dom_sf"/>
</dbReference>
<evidence type="ECO:0000313" key="8">
    <source>
        <dbReference type="Proteomes" id="UP000193685"/>
    </source>
</evidence>
<comment type="subcellular location">
    <subcellularLocation>
        <location evidence="1">Cytoplasm</location>
    </subcellularLocation>
</comment>
<comment type="similarity">
    <text evidence="2">Belongs to the NCF2/NOXA1 family.</text>
</comment>
<dbReference type="RefSeq" id="XP_040726862.1">
    <property type="nucleotide sequence ID" value="XM_040867611.1"/>
</dbReference>
<dbReference type="SMART" id="SM00028">
    <property type="entry name" value="TPR"/>
    <property type="match status" value="3"/>
</dbReference>
<dbReference type="GeneID" id="63784210"/>
<name>A0A1Y2FMC0_PROLT</name>
<keyword evidence="8" id="KW-1185">Reference proteome</keyword>
<dbReference type="PANTHER" id="PTHR15175:SF0">
    <property type="entry name" value="SH3 DOMAIN-CONTAINING PROTEIN C23A1.17"/>
    <property type="match status" value="1"/>
</dbReference>
<evidence type="ECO:0000256" key="5">
    <source>
        <dbReference type="ARBA" id="ARBA00022737"/>
    </source>
</evidence>
<feature type="non-terminal residue" evidence="7">
    <location>
        <position position="214"/>
    </location>
</feature>
<dbReference type="AlphaFoldDB" id="A0A1Y2FMC0"/>
<organism evidence="7 8">
    <name type="scientific">Protomyces lactucae-debilis</name>
    <dbReference type="NCBI Taxonomy" id="2754530"/>
    <lineage>
        <taxon>Eukaryota</taxon>
        <taxon>Fungi</taxon>
        <taxon>Dikarya</taxon>
        <taxon>Ascomycota</taxon>
        <taxon>Taphrinomycotina</taxon>
        <taxon>Taphrinomycetes</taxon>
        <taxon>Taphrinales</taxon>
        <taxon>Protomycetaceae</taxon>
        <taxon>Protomyces</taxon>
    </lineage>
</organism>
<comment type="caution">
    <text evidence="7">The sequence shown here is derived from an EMBL/GenBank/DDBJ whole genome shotgun (WGS) entry which is preliminary data.</text>
</comment>
<dbReference type="InterPro" id="IPR051864">
    <property type="entry name" value="NCF2_NOXA1"/>
</dbReference>
<dbReference type="FunFam" id="1.25.40.10:FF:000017">
    <property type="entry name" value="NADPH oxidase regulator NoxR"/>
    <property type="match status" value="1"/>
</dbReference>
<gene>
    <name evidence="7" type="ORF">BCR37DRAFT_345241</name>
</gene>
<dbReference type="Gene3D" id="1.25.40.10">
    <property type="entry name" value="Tetratricopeptide repeat domain"/>
    <property type="match status" value="1"/>
</dbReference>
<dbReference type="OMA" id="ATHCRLG"/>
<evidence type="ECO:0000256" key="1">
    <source>
        <dbReference type="ARBA" id="ARBA00004496"/>
    </source>
</evidence>
<dbReference type="SUPFAM" id="SSF48452">
    <property type="entry name" value="TPR-like"/>
    <property type="match status" value="1"/>
</dbReference>
<evidence type="ECO:0000256" key="4">
    <source>
        <dbReference type="ARBA" id="ARBA00022490"/>
    </source>
</evidence>
<keyword evidence="5" id="KW-0677">Repeat</keyword>
<keyword evidence="6" id="KW-0802">TPR repeat</keyword>
<dbReference type="STRING" id="56484.A0A1Y2FMC0"/>
<dbReference type="Proteomes" id="UP000193685">
    <property type="component" value="Unassembled WGS sequence"/>
</dbReference>
<keyword evidence="4" id="KW-0963">Cytoplasm</keyword>
<evidence type="ECO:0000256" key="3">
    <source>
        <dbReference type="ARBA" id="ARBA00022443"/>
    </source>
</evidence>
<dbReference type="EMBL" id="MCFI01000005">
    <property type="protein sequence ID" value="ORY85079.1"/>
    <property type="molecule type" value="Genomic_DNA"/>
</dbReference>
<protein>
    <submittedName>
        <fullName evidence="7">Uncharacterized protein</fullName>
    </submittedName>
</protein>
<dbReference type="InterPro" id="IPR019734">
    <property type="entry name" value="TPR_rpt"/>
</dbReference>
<dbReference type="OrthoDB" id="9450131at2759"/>
<proteinExistence type="inferred from homology"/>
<evidence type="ECO:0000313" key="7">
    <source>
        <dbReference type="EMBL" id="ORY85079.1"/>
    </source>
</evidence>
<reference evidence="7 8" key="1">
    <citation type="submission" date="2016-07" db="EMBL/GenBank/DDBJ databases">
        <title>Pervasive Adenine N6-methylation of Active Genes in Fungi.</title>
        <authorList>
            <consortium name="DOE Joint Genome Institute"/>
            <person name="Mondo S.J."/>
            <person name="Dannebaum R.O."/>
            <person name="Kuo R.C."/>
            <person name="Labutti K."/>
            <person name="Haridas S."/>
            <person name="Kuo A."/>
            <person name="Salamov A."/>
            <person name="Ahrendt S.R."/>
            <person name="Lipzen A."/>
            <person name="Sullivan W."/>
            <person name="Andreopoulos W.B."/>
            <person name="Clum A."/>
            <person name="Lindquist E."/>
            <person name="Daum C."/>
            <person name="Ramamoorthy G.K."/>
            <person name="Gryganskyi A."/>
            <person name="Culley D."/>
            <person name="Magnuson J.K."/>
            <person name="James T.Y."/>
            <person name="O'Malley M.A."/>
            <person name="Stajich J.E."/>
            <person name="Spatafora J.W."/>
            <person name="Visel A."/>
            <person name="Grigoriev I.V."/>
        </authorList>
    </citation>
    <scope>NUCLEOTIDE SEQUENCE [LARGE SCALE GENOMIC DNA]</scope>
    <source>
        <strain evidence="7 8">12-1054</strain>
    </source>
</reference>
<dbReference type="GO" id="GO:0005737">
    <property type="term" value="C:cytoplasm"/>
    <property type="evidence" value="ECO:0007669"/>
    <property type="project" value="UniProtKB-SubCell"/>
</dbReference>
<accession>A0A1Y2FMC0</accession>
<evidence type="ECO:0000256" key="6">
    <source>
        <dbReference type="ARBA" id="ARBA00022803"/>
    </source>
</evidence>
<sequence length="214" mass="24277">MSNKHDLEVSVKALAAYDEEDYAAALQLFKSITATSKILFNMARLFADLGQHVEAVSLFEAAIAKDAYMAVAFFQCGVSYYHLRNMDSAMRSFNEALFHLRGNKSIDYEQLGLRYKLYACEVLFNRGLCYFQLNQDRDGMQDLQFALQEKQTPAHDIVDEAIRDQGEGYTVFSVPTGTLYRPLDQKVRNLAVRNYLGKARLVAATDESDNYTGF</sequence>
<dbReference type="PANTHER" id="PTHR15175">
    <property type="entry name" value="NEUTROPHIL CYTOSOLIC FACTOR 2, NEUTROPHIL NADPH OXIDASE FACTOR 2"/>
    <property type="match status" value="1"/>
</dbReference>
<evidence type="ECO:0000256" key="2">
    <source>
        <dbReference type="ARBA" id="ARBA00008051"/>
    </source>
</evidence>
<keyword evidence="3" id="KW-0728">SH3 domain</keyword>